<name>A0A0B7MWR7_9FUNG</name>
<proteinExistence type="predicted"/>
<protein>
    <submittedName>
        <fullName evidence="1">Uncharacterized protein</fullName>
    </submittedName>
</protein>
<keyword evidence="2" id="KW-1185">Reference proteome</keyword>
<reference evidence="1 2" key="1">
    <citation type="submission" date="2014-09" db="EMBL/GenBank/DDBJ databases">
        <authorList>
            <person name="Ellenberger Sabrina"/>
        </authorList>
    </citation>
    <scope>NUCLEOTIDE SEQUENCE [LARGE SCALE GENOMIC DNA]</scope>
    <source>
        <strain evidence="1 2">CBS 412.66</strain>
    </source>
</reference>
<sequence length="70" mass="7698">MSPTVIILAWCVSNRKPKNVLISSICNNMKGVVFTSEVSKLRELKHGNPISRILQNFAKGLLLCSILDGT</sequence>
<dbReference type="Proteomes" id="UP000054107">
    <property type="component" value="Unassembled WGS sequence"/>
</dbReference>
<evidence type="ECO:0000313" key="1">
    <source>
        <dbReference type="EMBL" id="CEP09542.1"/>
    </source>
</evidence>
<accession>A0A0B7MWR7</accession>
<dbReference type="AlphaFoldDB" id="A0A0B7MWR7"/>
<organism evidence="1 2">
    <name type="scientific">Parasitella parasitica</name>
    <dbReference type="NCBI Taxonomy" id="35722"/>
    <lineage>
        <taxon>Eukaryota</taxon>
        <taxon>Fungi</taxon>
        <taxon>Fungi incertae sedis</taxon>
        <taxon>Mucoromycota</taxon>
        <taxon>Mucoromycotina</taxon>
        <taxon>Mucoromycetes</taxon>
        <taxon>Mucorales</taxon>
        <taxon>Mucorineae</taxon>
        <taxon>Mucoraceae</taxon>
        <taxon>Parasitella</taxon>
    </lineage>
</organism>
<evidence type="ECO:0000313" key="2">
    <source>
        <dbReference type="Proteomes" id="UP000054107"/>
    </source>
</evidence>
<dbReference type="EMBL" id="LN721929">
    <property type="protein sequence ID" value="CEP09542.1"/>
    <property type="molecule type" value="Genomic_DNA"/>
</dbReference>
<gene>
    <name evidence="1" type="primary">PARPA_03071.1 scaffold 6721</name>
</gene>